<comment type="caution">
    <text evidence="6">The sequence shown here is derived from an EMBL/GenBank/DDBJ whole genome shotgun (WGS) entry which is preliminary data.</text>
</comment>
<dbReference type="PROSITE" id="PS51257">
    <property type="entry name" value="PROKAR_LIPOPROTEIN"/>
    <property type="match status" value="1"/>
</dbReference>
<dbReference type="InterPro" id="IPR008969">
    <property type="entry name" value="CarboxyPept-like_regulatory"/>
</dbReference>
<keyword evidence="3" id="KW-0998">Cell outer membrane</keyword>
<dbReference type="InterPro" id="IPR037066">
    <property type="entry name" value="Plug_dom_sf"/>
</dbReference>
<evidence type="ECO:0000259" key="4">
    <source>
        <dbReference type="Pfam" id="PF07715"/>
    </source>
</evidence>
<organism evidence="6 7">
    <name type="scientific">Parabacteroides faecalis</name>
    <dbReference type="NCBI Taxonomy" id="2924040"/>
    <lineage>
        <taxon>Bacteria</taxon>
        <taxon>Pseudomonadati</taxon>
        <taxon>Bacteroidota</taxon>
        <taxon>Bacteroidia</taxon>
        <taxon>Bacteroidales</taxon>
        <taxon>Tannerellaceae</taxon>
        <taxon>Parabacteroides</taxon>
    </lineage>
</organism>
<dbReference type="InterPro" id="IPR041700">
    <property type="entry name" value="OMP_b-brl_3"/>
</dbReference>
<protein>
    <submittedName>
        <fullName evidence="6">TonB-dependent receptor</fullName>
    </submittedName>
</protein>
<dbReference type="InterPro" id="IPR036942">
    <property type="entry name" value="Beta-barrel_TonB_sf"/>
</dbReference>
<evidence type="ECO:0000256" key="1">
    <source>
        <dbReference type="ARBA" id="ARBA00004442"/>
    </source>
</evidence>
<accession>A0ABT0BWL3</accession>
<evidence type="ECO:0000313" key="6">
    <source>
        <dbReference type="EMBL" id="MCJ2379131.1"/>
    </source>
</evidence>
<dbReference type="Pfam" id="PF13620">
    <property type="entry name" value="CarboxypepD_reg"/>
    <property type="match status" value="1"/>
</dbReference>
<dbReference type="SUPFAM" id="SSF49464">
    <property type="entry name" value="Carboxypeptidase regulatory domain-like"/>
    <property type="match status" value="1"/>
</dbReference>
<dbReference type="Gene3D" id="2.170.130.10">
    <property type="entry name" value="TonB-dependent receptor, plug domain"/>
    <property type="match status" value="1"/>
</dbReference>
<dbReference type="Gene3D" id="2.40.170.20">
    <property type="entry name" value="TonB-dependent receptor, beta-barrel domain"/>
    <property type="match status" value="1"/>
</dbReference>
<dbReference type="InterPro" id="IPR012910">
    <property type="entry name" value="Plug_dom"/>
</dbReference>
<proteinExistence type="predicted"/>
<feature type="domain" description="TonB-dependent receptor plug" evidence="4">
    <location>
        <begin position="239"/>
        <end position="321"/>
    </location>
</feature>
<dbReference type="Pfam" id="PF07715">
    <property type="entry name" value="Plug"/>
    <property type="match status" value="1"/>
</dbReference>
<dbReference type="PANTHER" id="PTHR40980:SF4">
    <property type="entry name" value="TONB-DEPENDENT RECEPTOR-LIKE BETA-BARREL DOMAIN-CONTAINING PROTEIN"/>
    <property type="match status" value="1"/>
</dbReference>
<dbReference type="SUPFAM" id="SSF56935">
    <property type="entry name" value="Porins"/>
    <property type="match status" value="1"/>
</dbReference>
<keyword evidence="6" id="KW-0675">Receptor</keyword>
<keyword evidence="7" id="KW-1185">Reference proteome</keyword>
<reference evidence="6 7" key="1">
    <citation type="submission" date="2022-03" db="EMBL/GenBank/DDBJ databases">
        <title>Parabacteroides sp. nov. isolated from swine feces.</title>
        <authorList>
            <person name="Bak J.E."/>
        </authorList>
    </citation>
    <scope>NUCLEOTIDE SEQUENCE [LARGE SCALE GENOMIC DNA]</scope>
    <source>
        <strain evidence="6 7">AGMB00274</strain>
    </source>
</reference>
<evidence type="ECO:0000256" key="3">
    <source>
        <dbReference type="ARBA" id="ARBA00023237"/>
    </source>
</evidence>
<evidence type="ECO:0000259" key="5">
    <source>
        <dbReference type="Pfam" id="PF14905"/>
    </source>
</evidence>
<dbReference type="Pfam" id="PF14905">
    <property type="entry name" value="OMP_b-brl_3"/>
    <property type="match status" value="1"/>
</dbReference>
<dbReference type="RefSeq" id="WP_243322948.1">
    <property type="nucleotide sequence ID" value="NZ_JAKZMM010000001.1"/>
</dbReference>
<evidence type="ECO:0000256" key="2">
    <source>
        <dbReference type="ARBA" id="ARBA00023136"/>
    </source>
</evidence>
<dbReference type="Gene3D" id="2.60.40.1120">
    <property type="entry name" value="Carboxypeptidase-like, regulatory domain"/>
    <property type="match status" value="1"/>
</dbReference>
<gene>
    <name evidence="6" type="ORF">MUN53_00585</name>
</gene>
<dbReference type="Proteomes" id="UP001165444">
    <property type="component" value="Unassembled WGS sequence"/>
</dbReference>
<dbReference type="EMBL" id="JAKZMM010000001">
    <property type="protein sequence ID" value="MCJ2379131.1"/>
    <property type="molecule type" value="Genomic_DNA"/>
</dbReference>
<dbReference type="PANTHER" id="PTHR40980">
    <property type="entry name" value="PLUG DOMAIN-CONTAINING PROTEIN"/>
    <property type="match status" value="1"/>
</dbReference>
<feature type="domain" description="Outer membrane protein beta-barrel" evidence="5">
    <location>
        <begin position="481"/>
        <end position="884"/>
    </location>
</feature>
<keyword evidence="2" id="KW-0472">Membrane</keyword>
<sequence>MKRIIGCSLVLWWGSCMWIQALPEVDCLNKEYYKEDRVSLIEALKALETHYGQTLVFTYDDVSKFQVKMTEWKPTIEEALDSLLTDLPLTYIRKQNLIIIRKKQNRPRIQSLETGTAGKKAEGITGRIINKQHQAIEAAFVCLIDSAKGQPVNQAITDAQGRFSFPCTPGNMRLSVTCLGYKPYLSAVMNVGEERDLPVIVLEEESQILEKVVVIGEKTQPVLEQKPGKLVFNVENSINAQGSNAFDVLKQLPGISVQEESKTISLNGRSSILILLNGKPTYMQQAEIVDLLKSTSSANIKQIEVMSNASAQYDAAGSGGILNIVLKKRREAGFQMMMNVGAAYWFNPKQNLETAFNYATGKWNIYGNYSHNFGHSNLYYGSERKQNGKLFDSQSTDTDKRNTVAATLGADYQLAEHHAIGVQGTGNFVFGPGSIYTYTNVYDDYARSHLLYSLASESQYEHQKAARYNFNFNYTYELPDERTFTFDADYGWFDGNSRIYQPNTYYSPDGVLDSVGNYRSLGGRDIHLYALSAHYTETAGPGEIRGGMKFSNVSSQNTYQYFQVLPEEDVLDKDISNDFSYLESILAAYLLYDFHFGEKWNANVGLRAEYTHSDAHLMPVAGSTNEESHVRRDYVDLFPSAGVTFKPDEKQSWSLSYGRRIDRPVYSDLNPIEQALDGLSTWKGNPFLKPQKTNRISLQYQYDRTSVEVSYSHTTDYQVQVTDTLGPDKIVMEPRNLGEQSYWGFSVSQGLRLLPGWNLTLSGNAYYLDNQMAFDAQRYYQRKRWAGNFSLQTSFPLFWGIRSEVLGVYLTKRLGGSTEVMNPTGFVDIGFQKKFCQGKAAVKLSVSDIFWSNRWGDGMNYFGGFESINYGYGESRMVRLNFTYTFGGSEKRREKHSNIDSELNRF</sequence>
<evidence type="ECO:0000313" key="7">
    <source>
        <dbReference type="Proteomes" id="UP001165444"/>
    </source>
</evidence>
<name>A0ABT0BWL3_9BACT</name>
<comment type="subcellular location">
    <subcellularLocation>
        <location evidence="1">Cell outer membrane</location>
    </subcellularLocation>
</comment>